<reference evidence="4" key="1">
    <citation type="journal article" date="2019" name="Int. J. Syst. Evol. Microbiol.">
        <title>The Global Catalogue of Microorganisms (GCM) 10K type strain sequencing project: providing services to taxonomists for standard genome sequencing and annotation.</title>
        <authorList>
            <consortium name="The Broad Institute Genomics Platform"/>
            <consortium name="The Broad Institute Genome Sequencing Center for Infectious Disease"/>
            <person name="Wu L."/>
            <person name="Ma J."/>
        </authorList>
    </citation>
    <scope>NUCLEOTIDE SEQUENCE [LARGE SCALE GENOMIC DNA]</scope>
    <source>
        <strain evidence="4">KCTC 22558</strain>
    </source>
</reference>
<evidence type="ECO:0000313" key="4">
    <source>
        <dbReference type="Proteomes" id="UP000643403"/>
    </source>
</evidence>
<keyword evidence="4" id="KW-1185">Reference proteome</keyword>
<dbReference type="InterPro" id="IPR005804">
    <property type="entry name" value="FA_desaturase_dom"/>
</dbReference>
<evidence type="ECO:0000256" key="1">
    <source>
        <dbReference type="SAM" id="Phobius"/>
    </source>
</evidence>
<dbReference type="PANTHER" id="PTHR19353">
    <property type="entry name" value="FATTY ACID DESATURASE 2"/>
    <property type="match status" value="1"/>
</dbReference>
<keyword evidence="1" id="KW-0812">Transmembrane</keyword>
<protein>
    <submittedName>
        <fullName evidence="3">Acyl-CoA desaturase</fullName>
    </submittedName>
</protein>
<feature type="domain" description="Fatty acid desaturase" evidence="2">
    <location>
        <begin position="72"/>
        <end position="339"/>
    </location>
</feature>
<gene>
    <name evidence="3" type="ORF">GCM10008101_05820</name>
</gene>
<feature type="transmembrane region" description="Helical" evidence="1">
    <location>
        <begin position="162"/>
        <end position="181"/>
    </location>
</feature>
<dbReference type="EMBL" id="BMXY01000001">
    <property type="protein sequence ID" value="GGZ55243.1"/>
    <property type="molecule type" value="Genomic_DNA"/>
</dbReference>
<dbReference type="Pfam" id="PF00487">
    <property type="entry name" value="FA_desaturase"/>
    <property type="match status" value="1"/>
</dbReference>
<keyword evidence="1" id="KW-1133">Transmembrane helix</keyword>
<sequence>MPRSRHLTPAELDAFGAELDALRDATRASLGQRDADYIRRIVRAVRYTGIAGRVVLMLAAVGTAVAPTWSIAAWVIGVLLLGSSKILENMELGHNVIHGQYDWMGDPTLNGQTYEWDIVGTSENWRQTHNHEHHTWTNVRGMDDDIGYGMLRIFPEQRWRPLCLLQPISALLLALFFQWGVAIQAHKVPHWVRGRTPTREFFARLRPTLRKVGRQLGKDYVLFPLLAGPFFLPVLLGNLAANGLRNLWTYTIIFCGHFTADAETFPKSSVVNETRGGWYLRQVRGSSNIKGGRLLDVMSGNLSHQIEHHLFPDLPANRYAEMGVEVRRICARYGQHYNTGSLPKQFGQVVWRILRHSFPSRPSQRGVAAGNAIGAAQGA</sequence>
<proteinExistence type="predicted"/>
<dbReference type="InterPro" id="IPR012171">
    <property type="entry name" value="Fatty_acid_desaturase"/>
</dbReference>
<dbReference type="PANTHER" id="PTHR19353:SF84">
    <property type="entry name" value="ACYL-COA DELTA-9-DESATURASE, DESB"/>
    <property type="match status" value="1"/>
</dbReference>
<feature type="transmembrane region" description="Helical" evidence="1">
    <location>
        <begin position="54"/>
        <end position="81"/>
    </location>
</feature>
<evidence type="ECO:0000259" key="2">
    <source>
        <dbReference type="Pfam" id="PF00487"/>
    </source>
</evidence>
<organism evidence="3 4">
    <name type="scientific">Cognatilysobacter xinjiangensis</name>
    <dbReference type="NCBI Taxonomy" id="546892"/>
    <lineage>
        <taxon>Bacteria</taxon>
        <taxon>Pseudomonadati</taxon>
        <taxon>Pseudomonadota</taxon>
        <taxon>Gammaproteobacteria</taxon>
        <taxon>Lysobacterales</taxon>
        <taxon>Lysobacteraceae</taxon>
        <taxon>Cognatilysobacter</taxon>
    </lineage>
</organism>
<keyword evidence="1" id="KW-0472">Membrane</keyword>
<evidence type="ECO:0000313" key="3">
    <source>
        <dbReference type="EMBL" id="GGZ55243.1"/>
    </source>
</evidence>
<accession>A0ABQ3BRS7</accession>
<comment type="caution">
    <text evidence="3">The sequence shown here is derived from an EMBL/GenBank/DDBJ whole genome shotgun (WGS) entry which is preliminary data.</text>
</comment>
<dbReference type="RefSeq" id="WP_189446858.1">
    <property type="nucleotide sequence ID" value="NZ_BMXY01000001.1"/>
</dbReference>
<dbReference type="Proteomes" id="UP000643403">
    <property type="component" value="Unassembled WGS sequence"/>
</dbReference>
<dbReference type="CDD" id="cd03506">
    <property type="entry name" value="Delta6-FADS-like"/>
    <property type="match status" value="1"/>
</dbReference>
<feature type="transmembrane region" description="Helical" evidence="1">
    <location>
        <begin position="220"/>
        <end position="241"/>
    </location>
</feature>
<name>A0ABQ3BRS7_9GAMM</name>